<dbReference type="EMBL" id="JAZHYN010000006">
    <property type="protein sequence ID" value="MEF3365519.1"/>
    <property type="molecule type" value="Genomic_DNA"/>
</dbReference>
<name>A0ABU7XDQ1_9HYPH</name>
<accession>A0ABU7XDQ1</accession>
<gene>
    <name evidence="2" type="ORF">V3H18_03110</name>
</gene>
<proteinExistence type="predicted"/>
<comment type="caution">
    <text evidence="2">The sequence shown here is derived from an EMBL/GenBank/DDBJ whole genome shotgun (WGS) entry which is preliminary data.</text>
</comment>
<evidence type="ECO:0000256" key="1">
    <source>
        <dbReference type="ARBA" id="ARBA00022649"/>
    </source>
</evidence>
<dbReference type="Gene3D" id="3.30.2310.20">
    <property type="entry name" value="RelE-like"/>
    <property type="match status" value="1"/>
</dbReference>
<reference evidence="2 3" key="1">
    <citation type="submission" date="2024-02" db="EMBL/GenBank/DDBJ databases">
        <authorList>
            <person name="Grouzdev D."/>
        </authorList>
    </citation>
    <scope>NUCLEOTIDE SEQUENCE [LARGE SCALE GENOMIC DNA]</scope>
    <source>
        <strain evidence="2 3">9N</strain>
    </source>
</reference>
<dbReference type="InterPro" id="IPR007712">
    <property type="entry name" value="RelE/ParE_toxin"/>
</dbReference>
<keyword evidence="3" id="KW-1185">Reference proteome</keyword>
<dbReference type="InterPro" id="IPR035093">
    <property type="entry name" value="RelE/ParE_toxin_dom_sf"/>
</dbReference>
<evidence type="ECO:0000313" key="2">
    <source>
        <dbReference type="EMBL" id="MEF3365519.1"/>
    </source>
</evidence>
<evidence type="ECO:0000313" key="3">
    <source>
        <dbReference type="Proteomes" id="UP001350748"/>
    </source>
</evidence>
<sequence>MIVVLTEAAETDLERVGDAIAESSPARAASFLLELRECCEGLSYMPERFQQFPVMSASACDAAFTETI</sequence>
<dbReference type="Pfam" id="PF05016">
    <property type="entry name" value="ParE_toxin"/>
    <property type="match status" value="1"/>
</dbReference>
<dbReference type="RefSeq" id="WP_332080429.1">
    <property type="nucleotide sequence ID" value="NZ_JAZHYN010000006.1"/>
</dbReference>
<keyword evidence="1" id="KW-1277">Toxin-antitoxin system</keyword>
<dbReference type="Proteomes" id="UP001350748">
    <property type="component" value="Unassembled WGS sequence"/>
</dbReference>
<protein>
    <submittedName>
        <fullName evidence="2">Type II toxin-antitoxin system RelE/ParE family toxin</fullName>
    </submittedName>
</protein>
<organism evidence="2 3">
    <name type="scientific">Methylocystis borbori</name>
    <dbReference type="NCBI Taxonomy" id="3118750"/>
    <lineage>
        <taxon>Bacteria</taxon>
        <taxon>Pseudomonadati</taxon>
        <taxon>Pseudomonadota</taxon>
        <taxon>Alphaproteobacteria</taxon>
        <taxon>Hyphomicrobiales</taxon>
        <taxon>Methylocystaceae</taxon>
        <taxon>Methylocystis</taxon>
    </lineage>
</organism>